<name>X1MN57_9ZZZZ</name>
<dbReference type="EMBL" id="BARV01030859">
    <property type="protein sequence ID" value="GAI32753.1"/>
    <property type="molecule type" value="Genomic_DNA"/>
</dbReference>
<organism evidence="1">
    <name type="scientific">marine sediment metagenome</name>
    <dbReference type="NCBI Taxonomy" id="412755"/>
    <lineage>
        <taxon>unclassified sequences</taxon>
        <taxon>metagenomes</taxon>
        <taxon>ecological metagenomes</taxon>
    </lineage>
</organism>
<dbReference type="AlphaFoldDB" id="X1MN57"/>
<comment type="caution">
    <text evidence="1">The sequence shown here is derived from an EMBL/GenBank/DDBJ whole genome shotgun (WGS) entry which is preliminary data.</text>
</comment>
<proteinExistence type="predicted"/>
<protein>
    <submittedName>
        <fullName evidence="1">Uncharacterized protein</fullName>
    </submittedName>
</protein>
<gene>
    <name evidence="1" type="ORF">S06H3_48941</name>
</gene>
<reference evidence="1" key="1">
    <citation type="journal article" date="2014" name="Front. Microbiol.">
        <title>High frequency of phylogenetically diverse reductive dehalogenase-homologous genes in deep subseafloor sedimentary metagenomes.</title>
        <authorList>
            <person name="Kawai M."/>
            <person name="Futagami T."/>
            <person name="Toyoda A."/>
            <person name="Takaki Y."/>
            <person name="Nishi S."/>
            <person name="Hori S."/>
            <person name="Arai W."/>
            <person name="Tsubouchi T."/>
            <person name="Morono Y."/>
            <person name="Uchiyama I."/>
            <person name="Ito T."/>
            <person name="Fujiyama A."/>
            <person name="Inagaki F."/>
            <person name="Takami H."/>
        </authorList>
    </citation>
    <scope>NUCLEOTIDE SEQUENCE</scope>
    <source>
        <strain evidence="1">Expedition CK06-06</strain>
    </source>
</reference>
<accession>X1MN57</accession>
<sequence>MTEFLWKLDYLLRRLELTVKKKIIEIESEPNPKKIIGIVIATHLCNWLRAEGNNYALKNIILEIRYREPVPKSKKALKLNVIEGPLREMIENREGSVSYFKFEREER</sequence>
<evidence type="ECO:0000313" key="1">
    <source>
        <dbReference type="EMBL" id="GAI32753.1"/>
    </source>
</evidence>